<protein>
    <recommendedName>
        <fullName evidence="2">Urease accessory protein UreH-like transmembrane domain-containing protein</fullName>
    </recommendedName>
</protein>
<reference evidence="3 4" key="1">
    <citation type="submission" date="2020-08" db="EMBL/GenBank/DDBJ databases">
        <title>Genomic Encyclopedia of Type Strains, Phase IV (KMG-IV): sequencing the most valuable type-strain genomes for metagenomic binning, comparative biology and taxonomic classification.</title>
        <authorList>
            <person name="Goeker M."/>
        </authorList>
    </citation>
    <scope>NUCLEOTIDE SEQUENCE [LARGE SCALE GENOMIC DNA]</scope>
    <source>
        <strain evidence="3 4">DSM 17976</strain>
    </source>
</reference>
<keyword evidence="4" id="KW-1185">Reference proteome</keyword>
<dbReference type="Proteomes" id="UP000541352">
    <property type="component" value="Unassembled WGS sequence"/>
</dbReference>
<name>A0A7W5ZJZ2_9BACT</name>
<feature type="transmembrane region" description="Helical" evidence="1">
    <location>
        <begin position="158"/>
        <end position="181"/>
    </location>
</feature>
<dbReference type="PANTHER" id="PTHR42208:SF1">
    <property type="entry name" value="HEAVY METAL TRANSPORTER"/>
    <property type="match status" value="1"/>
</dbReference>
<dbReference type="AlphaFoldDB" id="A0A7W5ZJZ2"/>
<keyword evidence="1" id="KW-0472">Membrane</keyword>
<gene>
    <name evidence="3" type="ORF">FHS57_002229</name>
</gene>
<evidence type="ECO:0000313" key="3">
    <source>
        <dbReference type="EMBL" id="MBB3838224.1"/>
    </source>
</evidence>
<feature type="domain" description="Urease accessory protein UreH-like transmembrane" evidence="2">
    <location>
        <begin position="5"/>
        <end position="203"/>
    </location>
</feature>
<evidence type="ECO:0000259" key="2">
    <source>
        <dbReference type="Pfam" id="PF13386"/>
    </source>
</evidence>
<keyword evidence="1" id="KW-1133">Transmembrane helix</keyword>
<dbReference type="RefSeq" id="WP_183973468.1">
    <property type="nucleotide sequence ID" value="NZ_JACIBY010000004.1"/>
</dbReference>
<comment type="caution">
    <text evidence="3">The sequence shown here is derived from an EMBL/GenBank/DDBJ whole genome shotgun (WGS) entry which is preliminary data.</text>
</comment>
<dbReference type="PANTHER" id="PTHR42208">
    <property type="entry name" value="HEAVY METAL TRANSPORTER-RELATED"/>
    <property type="match status" value="1"/>
</dbReference>
<feature type="transmembrane region" description="Helical" evidence="1">
    <location>
        <begin position="193"/>
        <end position="210"/>
    </location>
</feature>
<feature type="transmembrane region" description="Helical" evidence="1">
    <location>
        <begin position="50"/>
        <end position="69"/>
    </location>
</feature>
<evidence type="ECO:0000256" key="1">
    <source>
        <dbReference type="SAM" id="Phobius"/>
    </source>
</evidence>
<proteinExistence type="predicted"/>
<feature type="transmembrane region" description="Helical" evidence="1">
    <location>
        <begin position="126"/>
        <end position="146"/>
    </location>
</feature>
<dbReference type="InterPro" id="IPR039447">
    <property type="entry name" value="UreH-like_TM_dom"/>
</dbReference>
<accession>A0A7W5ZJZ2</accession>
<sequence>MFYLAFSLGLMSSLHCVGMCGPIALALPVHQRSKWEKLGGIVLYNLGRATTYALLGFLLGFVGNALNLAGLQRSLSIGTGVIMLAAVAYSSHWLDQLGTPSFLQKGVQWIKKQLGTLLHQRSFSSLFMLGTLNGLLPCGLVYMALISSVATGGPTDGALFMATFGLGTLPAMSAVAFVKNLFSTSLRSRARQWMPAFVAVVAIVLILRGLEVTGWPILGLENREIPICHGGR</sequence>
<organism evidence="3 4">
    <name type="scientific">Runella defluvii</name>
    <dbReference type="NCBI Taxonomy" id="370973"/>
    <lineage>
        <taxon>Bacteria</taxon>
        <taxon>Pseudomonadati</taxon>
        <taxon>Bacteroidota</taxon>
        <taxon>Cytophagia</taxon>
        <taxon>Cytophagales</taxon>
        <taxon>Spirosomataceae</taxon>
        <taxon>Runella</taxon>
    </lineage>
</organism>
<keyword evidence="1" id="KW-0812">Transmembrane</keyword>
<evidence type="ECO:0000313" key="4">
    <source>
        <dbReference type="Proteomes" id="UP000541352"/>
    </source>
</evidence>
<dbReference type="EMBL" id="JACIBY010000004">
    <property type="protein sequence ID" value="MBB3838224.1"/>
    <property type="molecule type" value="Genomic_DNA"/>
</dbReference>
<dbReference type="Pfam" id="PF13386">
    <property type="entry name" value="DsbD_2"/>
    <property type="match status" value="1"/>
</dbReference>